<dbReference type="Proteomes" id="UP000019380">
    <property type="component" value="Unassembled WGS sequence"/>
</dbReference>
<gene>
    <name evidence="1" type="ORF">BN890_6810</name>
</gene>
<name>D4VPL1_9BACE</name>
<accession>D4VPL1</accession>
<sequence length="50" mass="5597">MGKEFQKGAPLFPRNSYNNLTLLSNDCITEDGSKREQDVALLSKHGPFTK</sequence>
<reference evidence="1 2" key="1">
    <citation type="submission" date="2013-12" db="EMBL/GenBank/DDBJ databases">
        <title>Improved hybrid genome assemblies of Bacteroides xylanisolvens SD CC 1b and Bacteroides xylanisolvens SD CC 2a using Illumina and 454 Sequencing.</title>
        <authorList>
            <person name="Ramaraj T."/>
            <person name="Sundararajan A."/>
            <person name="Mudge J."/>
            <person name="Schilkey F.D."/>
            <person name="Delvecchio V."/>
            <person name="Donlon M."/>
            <person name="Ziemer C."/>
        </authorList>
    </citation>
    <scope>NUCLEOTIDE SEQUENCE [LARGE SCALE GENOMIC DNA]</scope>
</reference>
<proteinExistence type="predicted"/>
<comment type="caution">
    <text evidence="1">The sequence shown here is derived from an EMBL/GenBank/DDBJ whole genome shotgun (WGS) entry which is preliminary data.</text>
</comment>
<protein>
    <submittedName>
        <fullName evidence="1">VirE N-terminal domain protein</fullName>
    </submittedName>
</protein>
<evidence type="ECO:0000313" key="1">
    <source>
        <dbReference type="EMBL" id="CDM03129.1"/>
    </source>
</evidence>
<evidence type="ECO:0000313" key="2">
    <source>
        <dbReference type="Proteomes" id="UP000019380"/>
    </source>
</evidence>
<dbReference type="EMBL" id="CBXG010000013">
    <property type="protein sequence ID" value="CDM03129.1"/>
    <property type="molecule type" value="Genomic_DNA"/>
</dbReference>
<organism evidence="1 2">
    <name type="scientific">Bacteroides xylanisolvens SD CC 1b</name>
    <dbReference type="NCBI Taxonomy" id="702447"/>
    <lineage>
        <taxon>Bacteria</taxon>
        <taxon>Pseudomonadati</taxon>
        <taxon>Bacteroidota</taxon>
        <taxon>Bacteroidia</taxon>
        <taxon>Bacteroidales</taxon>
        <taxon>Bacteroidaceae</taxon>
        <taxon>Bacteroides</taxon>
    </lineage>
</organism>
<dbReference type="AlphaFoldDB" id="D4VPL1"/>